<name>A0AAV7WGG0_PLEWA</name>
<sequence>MAVNNPVRTCTKLKPQPPLRQRAAVIVCGVGWCSVALPLVLPRATHKLCKLHPLTQPTSPHKRCLLHSGTGPAVVQPPVSPCSGSLGLSFNSSCVPVLLWPLGCGPLIRPAYPSSSLQLRNDTMMLPCAQLICNQRDTTVDRSNCRAFSLAVRG</sequence>
<keyword evidence="2" id="KW-1185">Reference proteome</keyword>
<evidence type="ECO:0000313" key="1">
    <source>
        <dbReference type="EMBL" id="KAJ1211667.1"/>
    </source>
</evidence>
<evidence type="ECO:0000313" key="2">
    <source>
        <dbReference type="Proteomes" id="UP001066276"/>
    </source>
</evidence>
<gene>
    <name evidence="1" type="ORF">NDU88_007024</name>
</gene>
<accession>A0AAV7WGG0</accession>
<protein>
    <submittedName>
        <fullName evidence="1">Uncharacterized protein</fullName>
    </submittedName>
</protein>
<organism evidence="1 2">
    <name type="scientific">Pleurodeles waltl</name>
    <name type="common">Iberian ribbed newt</name>
    <dbReference type="NCBI Taxonomy" id="8319"/>
    <lineage>
        <taxon>Eukaryota</taxon>
        <taxon>Metazoa</taxon>
        <taxon>Chordata</taxon>
        <taxon>Craniata</taxon>
        <taxon>Vertebrata</taxon>
        <taxon>Euteleostomi</taxon>
        <taxon>Amphibia</taxon>
        <taxon>Batrachia</taxon>
        <taxon>Caudata</taxon>
        <taxon>Salamandroidea</taxon>
        <taxon>Salamandridae</taxon>
        <taxon>Pleurodelinae</taxon>
        <taxon>Pleurodeles</taxon>
    </lineage>
</organism>
<comment type="caution">
    <text evidence="1">The sequence shown here is derived from an EMBL/GenBank/DDBJ whole genome shotgun (WGS) entry which is preliminary data.</text>
</comment>
<dbReference type="EMBL" id="JANPWB010000002">
    <property type="protein sequence ID" value="KAJ1211667.1"/>
    <property type="molecule type" value="Genomic_DNA"/>
</dbReference>
<proteinExistence type="predicted"/>
<dbReference type="Proteomes" id="UP001066276">
    <property type="component" value="Chromosome 1_2"/>
</dbReference>
<reference evidence="1" key="1">
    <citation type="journal article" date="2022" name="bioRxiv">
        <title>Sequencing and chromosome-scale assembly of the giantPleurodeles waltlgenome.</title>
        <authorList>
            <person name="Brown T."/>
            <person name="Elewa A."/>
            <person name="Iarovenko S."/>
            <person name="Subramanian E."/>
            <person name="Araus A.J."/>
            <person name="Petzold A."/>
            <person name="Susuki M."/>
            <person name="Suzuki K.-i.T."/>
            <person name="Hayashi T."/>
            <person name="Toyoda A."/>
            <person name="Oliveira C."/>
            <person name="Osipova E."/>
            <person name="Leigh N.D."/>
            <person name="Simon A."/>
            <person name="Yun M.H."/>
        </authorList>
    </citation>
    <scope>NUCLEOTIDE SEQUENCE</scope>
    <source>
        <strain evidence="1">20211129_DDA</strain>
        <tissue evidence="1">Liver</tissue>
    </source>
</reference>
<dbReference type="AlphaFoldDB" id="A0AAV7WGG0"/>